<gene>
    <name evidence="2" type="ORF">TKK_005565</name>
</gene>
<reference evidence="2 3" key="1">
    <citation type="journal article" date="2024" name="bioRxiv">
        <title>A reference genome for Trichogramma kaykai: A tiny desert-dwelling parasitoid wasp with competing sex-ratio distorters.</title>
        <authorList>
            <person name="Culotta J."/>
            <person name="Lindsey A.R."/>
        </authorList>
    </citation>
    <scope>NUCLEOTIDE SEQUENCE [LARGE SCALE GENOMIC DNA]</scope>
    <source>
        <strain evidence="2 3">KSX58</strain>
    </source>
</reference>
<dbReference type="PROSITE" id="PS50297">
    <property type="entry name" value="ANK_REP_REGION"/>
    <property type="match status" value="4"/>
</dbReference>
<organism evidence="2 3">
    <name type="scientific">Trichogramma kaykai</name>
    <dbReference type="NCBI Taxonomy" id="54128"/>
    <lineage>
        <taxon>Eukaryota</taxon>
        <taxon>Metazoa</taxon>
        <taxon>Ecdysozoa</taxon>
        <taxon>Arthropoda</taxon>
        <taxon>Hexapoda</taxon>
        <taxon>Insecta</taxon>
        <taxon>Pterygota</taxon>
        <taxon>Neoptera</taxon>
        <taxon>Endopterygota</taxon>
        <taxon>Hymenoptera</taxon>
        <taxon>Apocrita</taxon>
        <taxon>Proctotrupomorpha</taxon>
        <taxon>Chalcidoidea</taxon>
        <taxon>Trichogrammatidae</taxon>
        <taxon>Trichogramma</taxon>
    </lineage>
</organism>
<keyword evidence="1" id="KW-0040">ANK repeat</keyword>
<dbReference type="InterPro" id="IPR002110">
    <property type="entry name" value="Ankyrin_rpt"/>
</dbReference>
<feature type="repeat" description="ANK" evidence="1">
    <location>
        <begin position="195"/>
        <end position="223"/>
    </location>
</feature>
<name>A0ABD2X9D6_9HYME</name>
<evidence type="ECO:0008006" key="4">
    <source>
        <dbReference type="Google" id="ProtNLM"/>
    </source>
</evidence>
<feature type="repeat" description="ANK" evidence="1">
    <location>
        <begin position="339"/>
        <end position="371"/>
    </location>
</feature>
<dbReference type="SUPFAM" id="SSF48403">
    <property type="entry name" value="Ankyrin repeat"/>
    <property type="match status" value="1"/>
</dbReference>
<feature type="repeat" description="ANK" evidence="1">
    <location>
        <begin position="263"/>
        <end position="296"/>
    </location>
</feature>
<dbReference type="InterPro" id="IPR036770">
    <property type="entry name" value="Ankyrin_rpt-contain_sf"/>
</dbReference>
<dbReference type="Gene3D" id="1.25.40.20">
    <property type="entry name" value="Ankyrin repeat-containing domain"/>
    <property type="match status" value="3"/>
</dbReference>
<evidence type="ECO:0000256" key="1">
    <source>
        <dbReference type="PROSITE-ProRule" id="PRU00023"/>
    </source>
</evidence>
<dbReference type="PANTHER" id="PTHR24133">
    <property type="entry name" value="ANKYRIN DOMAIN-CONTAINING"/>
    <property type="match status" value="1"/>
</dbReference>
<dbReference type="PANTHER" id="PTHR24133:SF40">
    <property type="entry name" value="ANKYRIN REPEAT DOMAIN 44"/>
    <property type="match status" value="1"/>
</dbReference>
<keyword evidence="3" id="KW-1185">Reference proteome</keyword>
<dbReference type="Pfam" id="PF00023">
    <property type="entry name" value="Ank"/>
    <property type="match status" value="2"/>
</dbReference>
<dbReference type="Proteomes" id="UP001627154">
    <property type="component" value="Unassembled WGS sequence"/>
</dbReference>
<dbReference type="Pfam" id="PF12796">
    <property type="entry name" value="Ank_2"/>
    <property type="match status" value="1"/>
</dbReference>
<dbReference type="EMBL" id="JBJJXI010000048">
    <property type="protein sequence ID" value="KAL3401261.1"/>
    <property type="molecule type" value="Genomic_DNA"/>
</dbReference>
<evidence type="ECO:0000313" key="3">
    <source>
        <dbReference type="Proteomes" id="UP001627154"/>
    </source>
</evidence>
<dbReference type="PROSITE" id="PS50088">
    <property type="entry name" value="ANK_REPEAT"/>
    <property type="match status" value="4"/>
</dbReference>
<proteinExistence type="predicted"/>
<evidence type="ECO:0000313" key="2">
    <source>
        <dbReference type="EMBL" id="KAL3401261.1"/>
    </source>
</evidence>
<feature type="repeat" description="ANK" evidence="1">
    <location>
        <begin position="414"/>
        <end position="440"/>
    </location>
</feature>
<comment type="caution">
    <text evidence="2">The sequence shown here is derived from an EMBL/GenBank/DDBJ whole genome shotgun (WGS) entry which is preliminary data.</text>
</comment>
<protein>
    <recommendedName>
        <fullName evidence="4">PRANC domain-containing protein</fullName>
    </recommendedName>
</protein>
<dbReference type="InterPro" id="IPR052391">
    <property type="entry name" value="E3_Ligase-Neurotoxin"/>
</dbReference>
<sequence length="643" mass="73050">MSFKCADNYDSIRNKLKALSSLKEQVDWSNEDERSRLLYNLYPVISDWSDDQLPELRDIFRPREIEHLLADSVDFISGFQHHHRGQRFLKFALATGYKDTPEMDAENGNEPLARRTTAIHRAARYHSPMNHTAIGELFKAYDRYDVNYVDEWGYTHFHAACEYGFADVVEKFLDAGQDPDCRLATATPKSIVDPPLHLALTWGYKDVMALLLGRGADANSLNRDGLTALQMICQGYRHLHLLKIFRVDPNKYQPLPVGPLDRIGRAPYHVALSYHKTESMMQLLLKHGADVDRADADGLTSLHMICKRGQDVARDLMNMVIQSIDDLGLSVRLDVRDKSGNTPLHLALEHTNNEAAELLLRRGADPNVANAEGSTCLHVVCKNLRSDYNAAEMLREARRDNEDRPLRIDARDNLGRTPLQWAVANLKLGVVKSLLHFGADAAKDFVFPDASYFGEQFDPKDDEDRGDIVLGLAARALAVVECLEKSGSYELNRSGVLAIATFFVKHRLFEKTAEVKRRCYDDDQKFAEKAKKKMVNPSLTLYDLIQLRAENAAKLLTYEDYLKFGRSNKFWKLPEGPRETCARHLCEKLARGFFRSWVLKPLMELTRNELPILCCEIIVDRLGNEDLCNVLLATSNVDGELIR</sequence>
<dbReference type="AlphaFoldDB" id="A0ABD2X9D6"/>
<dbReference type="SMART" id="SM00248">
    <property type="entry name" value="ANK"/>
    <property type="match status" value="8"/>
</dbReference>
<accession>A0ABD2X9D6</accession>